<feature type="region of interest" description="Disordered" evidence="1">
    <location>
        <begin position="539"/>
        <end position="572"/>
    </location>
</feature>
<feature type="region of interest" description="Disordered" evidence="1">
    <location>
        <begin position="153"/>
        <end position="193"/>
    </location>
</feature>
<organism evidence="3 4">
    <name type="scientific">Zalerion maritima</name>
    <dbReference type="NCBI Taxonomy" id="339359"/>
    <lineage>
        <taxon>Eukaryota</taxon>
        <taxon>Fungi</taxon>
        <taxon>Dikarya</taxon>
        <taxon>Ascomycota</taxon>
        <taxon>Pezizomycotina</taxon>
        <taxon>Sordariomycetes</taxon>
        <taxon>Lulworthiomycetidae</taxon>
        <taxon>Lulworthiales</taxon>
        <taxon>Lulworthiaceae</taxon>
        <taxon>Zalerion</taxon>
    </lineage>
</organism>
<proteinExistence type="predicted"/>
<evidence type="ECO:0000313" key="4">
    <source>
        <dbReference type="Proteomes" id="UP001201980"/>
    </source>
</evidence>
<protein>
    <recommendedName>
        <fullName evidence="2">PD-(D/E)XK nuclease-like domain-containing protein</fullName>
    </recommendedName>
</protein>
<sequence length="652" mass="72222">MQMPSTSPCQLAILESPSQQAATRSSALKNAVTTSPILAVARPIVFLLQNNHPDQLKLLAMQYPSEADELSAYISHWLNSTIIDSSDQDMVFLGRDHQDATMPTTPSRKRKVPLHQYDGPRGVTSRDTLETDDDATPRAAMPAMPTFPPLGAAGAARAPFGRQPSAWSAGSSSVSGTSSPTKEMSALGGRPAGGIEWRQMDETEMPHRLRSLHAKLKSISRGQAVLPLECRDDLRPYLRKRQMRDVFVRESEQDGHDRDEDHDREPSTQDKQPHEEQEGDDDDDELGADAMATLPGHVPKPEIVQWLLSLAKTLNNEEHGESTWNGEIHGRLMELVFRPPPLHSFPLSHFTGRRQRANRGNDDDNDHEAGRVNDVGIDFTSTVGATVHSYYSNNTLVGKKKVDYLIYVDPEKCTTTEAISAAAGAAGAAAVPRTATSGGHDADRMRNKLSQLRDRTGTNTVNPTDYPPLSRRPMAICVETKKQGVGAQKAVLQIGVWHSCHWRFLHTLLLAAANTQGEREQGDDEDNMGYGDTEHVEEEDVAVAAQEGARREARSQNQRQTHHAPLGSDDTGSPDAVLGQLEFLPGIFVEGHDWHFVASTWDSRTQTTVVWSRVLFGSTRSVLEAYQIVTGLRLLARWASDDYWTWFRRYIL</sequence>
<dbReference type="Pfam" id="PF20516">
    <property type="entry name" value="PDDEXK_12"/>
    <property type="match status" value="1"/>
</dbReference>
<keyword evidence="4" id="KW-1185">Reference proteome</keyword>
<dbReference type="AlphaFoldDB" id="A0AAD5RFX2"/>
<reference evidence="3" key="1">
    <citation type="submission" date="2022-07" db="EMBL/GenBank/DDBJ databases">
        <title>Draft genome sequence of Zalerion maritima ATCC 34329, a (micro)plastics degrading marine fungus.</title>
        <authorList>
            <person name="Paco A."/>
            <person name="Goncalves M.F.M."/>
            <person name="Rocha-Santos T.A.P."/>
            <person name="Alves A."/>
        </authorList>
    </citation>
    <scope>NUCLEOTIDE SEQUENCE</scope>
    <source>
        <strain evidence="3">ATCC 34329</strain>
    </source>
</reference>
<accession>A0AAD5RFX2</accession>
<feature type="region of interest" description="Disordered" evidence="1">
    <location>
        <begin position="245"/>
        <end position="290"/>
    </location>
</feature>
<gene>
    <name evidence="3" type="ORF">MKZ38_009539</name>
</gene>
<evidence type="ECO:0000313" key="3">
    <source>
        <dbReference type="EMBL" id="KAJ2892628.1"/>
    </source>
</evidence>
<evidence type="ECO:0000256" key="1">
    <source>
        <dbReference type="SAM" id="MobiDB-lite"/>
    </source>
</evidence>
<feature type="compositionally biased region" description="Acidic residues" evidence="1">
    <location>
        <begin position="277"/>
        <end position="287"/>
    </location>
</feature>
<dbReference type="InterPro" id="IPR046797">
    <property type="entry name" value="PDDEXK_12"/>
</dbReference>
<dbReference type="Proteomes" id="UP001201980">
    <property type="component" value="Unassembled WGS sequence"/>
</dbReference>
<feature type="region of interest" description="Disordered" evidence="1">
    <location>
        <begin position="99"/>
        <end position="140"/>
    </location>
</feature>
<dbReference type="EMBL" id="JAKWBI020000764">
    <property type="protein sequence ID" value="KAJ2892628.1"/>
    <property type="molecule type" value="Genomic_DNA"/>
</dbReference>
<comment type="caution">
    <text evidence="3">The sequence shown here is derived from an EMBL/GenBank/DDBJ whole genome shotgun (WGS) entry which is preliminary data.</text>
</comment>
<feature type="compositionally biased region" description="Low complexity" evidence="1">
    <location>
        <begin position="153"/>
        <end position="181"/>
    </location>
</feature>
<feature type="domain" description="PD-(D/E)XK nuclease-like" evidence="2">
    <location>
        <begin position="275"/>
        <end position="644"/>
    </location>
</feature>
<name>A0AAD5RFX2_9PEZI</name>
<feature type="compositionally biased region" description="Basic and acidic residues" evidence="1">
    <location>
        <begin position="245"/>
        <end position="276"/>
    </location>
</feature>
<evidence type="ECO:0000259" key="2">
    <source>
        <dbReference type="Pfam" id="PF20516"/>
    </source>
</evidence>